<keyword evidence="2" id="KW-1185">Reference proteome</keyword>
<evidence type="ECO:0008006" key="3">
    <source>
        <dbReference type="Google" id="ProtNLM"/>
    </source>
</evidence>
<name>A0A927GYS1_9BACL</name>
<dbReference type="RefSeq" id="WP_190926886.1">
    <property type="nucleotide sequence ID" value="NZ_JACXJA010000009.1"/>
</dbReference>
<protein>
    <recommendedName>
        <fullName evidence="3">Extracellular solute-binding protein</fullName>
    </recommendedName>
</protein>
<evidence type="ECO:0000313" key="2">
    <source>
        <dbReference type="Proteomes" id="UP000639396"/>
    </source>
</evidence>
<comment type="caution">
    <text evidence="1">The sequence shown here is derived from an EMBL/GenBank/DDBJ whole genome shotgun (WGS) entry which is preliminary data.</text>
</comment>
<dbReference type="AlphaFoldDB" id="A0A927GYS1"/>
<dbReference type="EMBL" id="JACXJA010000009">
    <property type="protein sequence ID" value="MBD2862201.1"/>
    <property type="molecule type" value="Genomic_DNA"/>
</dbReference>
<dbReference type="Proteomes" id="UP000639396">
    <property type="component" value="Unassembled WGS sequence"/>
</dbReference>
<dbReference type="PROSITE" id="PS51257">
    <property type="entry name" value="PROKAR_LIPOPROTEIN"/>
    <property type="match status" value="1"/>
</dbReference>
<gene>
    <name evidence="1" type="ORF">IDH45_09420</name>
</gene>
<sequence length="139" mass="15417">MKTKWLVHGVAWVVASTMLISCSGKPGAAADPGVSKAEDVQEAKQLSTEPVTLRVNNWNTAFQQAEFDTFFAEPVRKKYPFITLEYLDFTKSSANTIENLMAEPTIPSKQKRTNGCPFDRIHLAASRNGKSLTIPVVRM</sequence>
<reference evidence="1" key="1">
    <citation type="submission" date="2020-09" db="EMBL/GenBank/DDBJ databases">
        <title>A novel bacterium of genus Paenibacillus, isolated from South China Sea.</title>
        <authorList>
            <person name="Huang H."/>
            <person name="Mo K."/>
            <person name="Hu Y."/>
        </authorList>
    </citation>
    <scope>NUCLEOTIDE SEQUENCE</scope>
    <source>
        <strain evidence="1">IB182363</strain>
    </source>
</reference>
<evidence type="ECO:0000313" key="1">
    <source>
        <dbReference type="EMBL" id="MBD2862201.1"/>
    </source>
</evidence>
<organism evidence="1 2">
    <name type="scientific">Paenibacillus oceani</name>
    <dbReference type="NCBI Taxonomy" id="2772510"/>
    <lineage>
        <taxon>Bacteria</taxon>
        <taxon>Bacillati</taxon>
        <taxon>Bacillota</taxon>
        <taxon>Bacilli</taxon>
        <taxon>Bacillales</taxon>
        <taxon>Paenibacillaceae</taxon>
        <taxon>Paenibacillus</taxon>
    </lineage>
</organism>
<proteinExistence type="predicted"/>
<accession>A0A927GYS1</accession>